<name>I5AW55_EUBC6</name>
<evidence type="ECO:0000313" key="4">
    <source>
        <dbReference type="Proteomes" id="UP000005753"/>
    </source>
</evidence>
<keyword evidence="4" id="KW-1185">Reference proteome</keyword>
<evidence type="ECO:0000313" key="3">
    <source>
        <dbReference type="EMBL" id="EIM58028.1"/>
    </source>
</evidence>
<dbReference type="PANTHER" id="PTHR46401:SF2">
    <property type="entry name" value="GLYCOSYLTRANSFERASE WBBK-RELATED"/>
    <property type="match status" value="1"/>
</dbReference>
<dbReference type="Pfam" id="PF00534">
    <property type="entry name" value="Glycos_transf_1"/>
    <property type="match status" value="1"/>
</dbReference>
<dbReference type="PANTHER" id="PTHR46401">
    <property type="entry name" value="GLYCOSYLTRANSFERASE WBBK-RELATED"/>
    <property type="match status" value="1"/>
</dbReference>
<reference evidence="3 4" key="2">
    <citation type="submission" date="2012-02" db="EMBL/GenBank/DDBJ databases">
        <title>Improved High-Quality Draft sequence of Eubacterium cellulosolvens 6.</title>
        <authorList>
            <consortium name="US DOE Joint Genome Institute"/>
            <person name="Lucas S."/>
            <person name="Han J."/>
            <person name="Lapidus A."/>
            <person name="Cheng J.-F."/>
            <person name="Goodwin L."/>
            <person name="Pitluck S."/>
            <person name="Peters L."/>
            <person name="Mikhailova N."/>
            <person name="Gu W."/>
            <person name="Detter J.C."/>
            <person name="Han C."/>
            <person name="Tapia R."/>
            <person name="Land M."/>
            <person name="Hauser L."/>
            <person name="Kyrpides N."/>
            <person name="Ivanova N."/>
            <person name="Pagani I."/>
            <person name="Johnson E."/>
            <person name="Mukhopadhyay B."/>
            <person name="Anderson I."/>
            <person name="Woyke T."/>
        </authorList>
    </citation>
    <scope>NUCLEOTIDE SEQUENCE [LARGE SCALE GENOMIC DNA]</scope>
    <source>
        <strain evidence="3 4">6</strain>
    </source>
</reference>
<evidence type="ECO:0000256" key="1">
    <source>
        <dbReference type="ARBA" id="ARBA00022679"/>
    </source>
</evidence>
<protein>
    <submittedName>
        <fullName evidence="3">Glycosyltransferase</fullName>
    </submittedName>
</protein>
<dbReference type="STRING" id="633697.EubceDRAFT1_2280"/>
<keyword evidence="1 3" id="KW-0808">Transferase</keyword>
<dbReference type="OrthoDB" id="9802525at2"/>
<dbReference type="Proteomes" id="UP000005753">
    <property type="component" value="Chromosome"/>
</dbReference>
<reference evidence="3 4" key="1">
    <citation type="submission" date="2010-08" db="EMBL/GenBank/DDBJ databases">
        <authorList>
            <consortium name="US DOE Joint Genome Institute (JGI-PGF)"/>
            <person name="Lucas S."/>
            <person name="Copeland A."/>
            <person name="Lapidus A."/>
            <person name="Cheng J.-F."/>
            <person name="Bruce D."/>
            <person name="Goodwin L."/>
            <person name="Pitluck S."/>
            <person name="Land M.L."/>
            <person name="Hauser L."/>
            <person name="Chang Y.-J."/>
            <person name="Anderson I.J."/>
            <person name="Johnson E."/>
            <person name="Mulhopadhyay B."/>
            <person name="Kyrpides N."/>
            <person name="Woyke T.J."/>
        </authorList>
    </citation>
    <scope>NUCLEOTIDE SEQUENCE [LARGE SCALE GENOMIC DNA]</scope>
    <source>
        <strain evidence="3 4">6</strain>
    </source>
</reference>
<dbReference type="EMBL" id="CM001487">
    <property type="protein sequence ID" value="EIM58028.1"/>
    <property type="molecule type" value="Genomic_DNA"/>
</dbReference>
<dbReference type="Gene3D" id="3.40.50.2000">
    <property type="entry name" value="Glycogen Phosphorylase B"/>
    <property type="match status" value="2"/>
</dbReference>
<dbReference type="GO" id="GO:0016757">
    <property type="term" value="F:glycosyltransferase activity"/>
    <property type="evidence" value="ECO:0007669"/>
    <property type="project" value="InterPro"/>
</dbReference>
<organism evidence="3 4">
    <name type="scientific">Eubacterium cellulosolvens (strain ATCC 43171 / JCM 9499 / 6)</name>
    <name type="common">Cillobacterium cellulosolvens</name>
    <dbReference type="NCBI Taxonomy" id="633697"/>
    <lineage>
        <taxon>Bacteria</taxon>
        <taxon>Bacillati</taxon>
        <taxon>Bacillota</taxon>
        <taxon>Clostridia</taxon>
        <taxon>Eubacteriales</taxon>
        <taxon>Eubacteriaceae</taxon>
        <taxon>Eubacterium</taxon>
    </lineage>
</organism>
<accession>I5AW55</accession>
<dbReference type="HOGENOM" id="CLU_626632_0_0_9"/>
<proteinExistence type="predicted"/>
<dbReference type="InterPro" id="IPR001296">
    <property type="entry name" value="Glyco_trans_1"/>
</dbReference>
<dbReference type="AlphaFoldDB" id="I5AW55"/>
<feature type="domain" description="Glycosyl transferase family 1" evidence="2">
    <location>
        <begin position="202"/>
        <end position="375"/>
    </location>
</feature>
<dbReference type="eggNOG" id="COG0438">
    <property type="taxonomic scope" value="Bacteria"/>
</dbReference>
<evidence type="ECO:0000259" key="2">
    <source>
        <dbReference type="Pfam" id="PF00534"/>
    </source>
</evidence>
<dbReference type="CDD" id="cd03801">
    <property type="entry name" value="GT4_PimA-like"/>
    <property type="match status" value="1"/>
</dbReference>
<gene>
    <name evidence="3" type="ORF">EubceDRAFT1_2280</name>
</gene>
<dbReference type="SUPFAM" id="SSF53756">
    <property type="entry name" value="UDP-Glycosyltransferase/glycogen phosphorylase"/>
    <property type="match status" value="1"/>
</dbReference>
<sequence>MRSFLSIAFALPEFITEERAGGLATYYDNISRLLADAGNKVVIFVLSDKNEHINYYHNVTVERLFFDKSNIDAKIPGSFIRFWSRQINNSIREYIGKGNRIDIIQYPNFMGLGFDRLDEIPTIIRVSSFQPYWRAASQIYFDINKNYECETAVDYIESISIINADAVYCPSEILAEVFENNTGRTVEVLESPFNPIVSNTHKKNFVTDKRFLLTHCTLNIIKGAKLIGECIYDVLKANPDLMWVFAGEEVPWINDDGNAVSPAQLIKKNAMEYSDRVIFLGKVKHDELFEIIDEAEACILPSRVDNLPNACIEAMAMGKIVIATKGASFEQLICDGENGFLVERENGRELISAINSYLRLDCKKKEMMSKKAKERIDLIDPSLNIKKLIALYRETINRFEKKNGFDCNIYYEKMKDHYNNIILNSNGDAEQINDLIL</sequence>
<dbReference type="GO" id="GO:0009103">
    <property type="term" value="P:lipopolysaccharide biosynthetic process"/>
    <property type="evidence" value="ECO:0007669"/>
    <property type="project" value="TreeGrafter"/>
</dbReference>